<gene>
    <name evidence="1" type="ORF">CLPA_c27440</name>
    <name evidence="2" type="ORF">CP6013_00440</name>
</gene>
<dbReference type="KEGG" id="cpat:CLPA_c27440"/>
<dbReference type="EMBL" id="JPGY02000001">
    <property type="protein sequence ID" value="KRU11193.1"/>
    <property type="molecule type" value="Genomic_DNA"/>
</dbReference>
<reference evidence="2 3" key="3">
    <citation type="journal article" name="Genome Announc.">
        <title>Improved Draft Genome Sequence of Clostridium pasteurianum Strain ATCC 6013 (DSM 525) Using a Hybrid Next-Generation Sequencing Approach.</title>
        <authorList>
            <person name="Pyne M.E."/>
            <person name="Utturkar S."/>
            <person name="Brown S.D."/>
            <person name="Moo-Young M."/>
            <person name="Chung D.A."/>
            <person name="Chou C.P."/>
        </authorList>
    </citation>
    <scope>NUCLEOTIDE SEQUENCE [LARGE SCALE GENOMIC DNA]</scope>
    <source>
        <strain evidence="2 3">ATCC 6013</strain>
    </source>
</reference>
<protein>
    <submittedName>
        <fullName evidence="1">Uncharacterized protein</fullName>
    </submittedName>
</protein>
<dbReference type="EMBL" id="CP009268">
    <property type="protein sequence ID" value="AJA52799.1"/>
    <property type="molecule type" value="Genomic_DNA"/>
</dbReference>
<dbReference type="Proteomes" id="UP000030905">
    <property type="component" value="Chromosome"/>
</dbReference>
<accession>A0A0H3J4E4</accession>
<evidence type="ECO:0000313" key="2">
    <source>
        <dbReference type="EMBL" id="KRU11193.1"/>
    </source>
</evidence>
<name>A0A0H3J4E4_CLOPA</name>
<evidence type="ECO:0000313" key="3">
    <source>
        <dbReference type="Proteomes" id="UP000028042"/>
    </source>
</evidence>
<sequence length="84" mass="9479">MTKIISYIMNIIHHQHRFILLNKVKRALLIGLCIFIDDKNAGKLGPKYIPFMTSDNSASKSATAFCSYQESTMVSGMEIMSKVH</sequence>
<reference evidence="2" key="2">
    <citation type="submission" date="2015-10" db="EMBL/GenBank/DDBJ databases">
        <title>Improved Draft Genome Sequence of Clostridium pasteurianum Strain ATCC 6013 (DSM 525) Using a Hybrid Next-Generation Sequencing Approach.</title>
        <authorList>
            <person name="Pyne M.E."/>
            <person name="Utturkar S.M."/>
            <person name="Brown S.D."/>
            <person name="Moo-Young M."/>
            <person name="Chung D.A."/>
            <person name="Chou P.C."/>
        </authorList>
    </citation>
    <scope>NUCLEOTIDE SEQUENCE</scope>
    <source>
        <strain evidence="2">ATCC 6013</strain>
    </source>
</reference>
<dbReference type="KEGG" id="cpae:CPAST_c27440"/>
<dbReference type="AlphaFoldDB" id="A0A0H3J4E4"/>
<reference evidence="1 4" key="1">
    <citation type="journal article" date="2015" name="Genome Announc.">
        <title>Complete Genome Sequence of the Nitrogen-Fixing and Solvent-Producing Clostridium pasteurianum DSM 525.</title>
        <authorList>
            <person name="Poehlein A."/>
            <person name="Grosse-Honebrink A."/>
            <person name="Zhang Y."/>
            <person name="Minton N.P."/>
            <person name="Daniel R."/>
        </authorList>
    </citation>
    <scope>NUCLEOTIDE SEQUENCE [LARGE SCALE GENOMIC DNA]</scope>
    <source>
        <strain evidence="1">DSM 525</strain>
        <strain evidence="4">DSM 525 / ATCC 6013</strain>
    </source>
</reference>
<evidence type="ECO:0000313" key="1">
    <source>
        <dbReference type="EMBL" id="AJA52799.1"/>
    </source>
</evidence>
<evidence type="ECO:0000313" key="4">
    <source>
        <dbReference type="Proteomes" id="UP000030905"/>
    </source>
</evidence>
<organism evidence="1 4">
    <name type="scientific">Clostridium pasteurianum DSM 525 = ATCC 6013</name>
    <dbReference type="NCBI Taxonomy" id="1262449"/>
    <lineage>
        <taxon>Bacteria</taxon>
        <taxon>Bacillati</taxon>
        <taxon>Bacillota</taxon>
        <taxon>Clostridia</taxon>
        <taxon>Eubacteriales</taxon>
        <taxon>Clostridiaceae</taxon>
        <taxon>Clostridium</taxon>
    </lineage>
</organism>
<keyword evidence="4" id="KW-1185">Reference proteome</keyword>
<proteinExistence type="predicted"/>
<dbReference type="Proteomes" id="UP000028042">
    <property type="component" value="Unassembled WGS sequence"/>
</dbReference>